<dbReference type="KEGG" id="ccos:Pan44_03170"/>
<keyword evidence="2" id="KW-1185">Reference proteome</keyword>
<sequence length="496" mass="55097">MRIDRQAARQVATLFVALACFITSISGRAVAEDPFLKAATTEFPEFRKIVAPADYSARLSEAADSLKSARKDAAAPWPTAGVTVTTVFPESQAAIAGVQEGDIVIRFDDWTVWNAENFPRSPEQPQKCEYFSPTSRRRKSFTAQPGPLGVKCSNFWRPELGYLRGKSSNAKWDADVHLAITSAAHAPDLAETAWSYAIEKGYRPDSFAATSGIVICFAQGRSDAAWEFASLAGRAEATGDAEVHPLLLFRAAAANYQLREMLRLTERYPLVSPMNSTYVQLLMDLHLRRPAAERELPPPHVLAESMHRDDLRSRLIPQRQTTATHRIGGLKSGESLTVKTEPGFFQENAISSTEPTPNVDISFRFTWQPAPGDDKGYRKQTVFQLVDGRVDTRVELDHLNKKTALVGFSLAEELCELQFTSPMPNLTYADPAIARDQEHSLRIVRVGGQAELFLDGGRLLYVPVDPTAGEPWLFFRTIGSTLVIRDLKFDELIERP</sequence>
<dbReference type="PROSITE" id="PS51257">
    <property type="entry name" value="PROKAR_LIPOPROTEIN"/>
    <property type="match status" value="1"/>
</dbReference>
<dbReference type="SUPFAM" id="SSF50156">
    <property type="entry name" value="PDZ domain-like"/>
    <property type="match status" value="1"/>
</dbReference>
<dbReference type="OrthoDB" id="9837230at2"/>
<evidence type="ECO:0008006" key="3">
    <source>
        <dbReference type="Google" id="ProtNLM"/>
    </source>
</evidence>
<accession>A0A517S848</accession>
<gene>
    <name evidence="1" type="ORF">Pan44_03170</name>
</gene>
<dbReference type="RefSeq" id="WP_145026574.1">
    <property type="nucleotide sequence ID" value="NZ_CP036271.1"/>
</dbReference>
<dbReference type="InParanoid" id="A0A517S848"/>
<dbReference type="Proteomes" id="UP000315700">
    <property type="component" value="Chromosome"/>
</dbReference>
<evidence type="ECO:0000313" key="2">
    <source>
        <dbReference type="Proteomes" id="UP000315700"/>
    </source>
</evidence>
<reference evidence="1 2" key="1">
    <citation type="submission" date="2019-02" db="EMBL/GenBank/DDBJ databases">
        <title>Deep-cultivation of Planctomycetes and their phenomic and genomic characterization uncovers novel biology.</title>
        <authorList>
            <person name="Wiegand S."/>
            <person name="Jogler M."/>
            <person name="Boedeker C."/>
            <person name="Pinto D."/>
            <person name="Vollmers J."/>
            <person name="Rivas-Marin E."/>
            <person name="Kohn T."/>
            <person name="Peeters S.H."/>
            <person name="Heuer A."/>
            <person name="Rast P."/>
            <person name="Oberbeckmann S."/>
            <person name="Bunk B."/>
            <person name="Jeske O."/>
            <person name="Meyerdierks A."/>
            <person name="Storesund J.E."/>
            <person name="Kallscheuer N."/>
            <person name="Luecker S."/>
            <person name="Lage O.M."/>
            <person name="Pohl T."/>
            <person name="Merkel B.J."/>
            <person name="Hornburger P."/>
            <person name="Mueller R.-W."/>
            <person name="Bruemmer F."/>
            <person name="Labrenz M."/>
            <person name="Spormann A.M."/>
            <person name="Op den Camp H."/>
            <person name="Overmann J."/>
            <person name="Amann R."/>
            <person name="Jetten M.S.M."/>
            <person name="Mascher T."/>
            <person name="Medema M.H."/>
            <person name="Devos D.P."/>
            <person name="Kaster A.-K."/>
            <person name="Ovreas L."/>
            <person name="Rohde M."/>
            <person name="Galperin M.Y."/>
            <person name="Jogler C."/>
        </authorList>
    </citation>
    <scope>NUCLEOTIDE SEQUENCE [LARGE SCALE GENOMIC DNA]</scope>
    <source>
        <strain evidence="1 2">Pan44</strain>
    </source>
</reference>
<dbReference type="EMBL" id="CP036271">
    <property type="protein sequence ID" value="QDT52308.1"/>
    <property type="molecule type" value="Genomic_DNA"/>
</dbReference>
<dbReference type="AlphaFoldDB" id="A0A517S848"/>
<dbReference type="InterPro" id="IPR036034">
    <property type="entry name" value="PDZ_sf"/>
</dbReference>
<protein>
    <recommendedName>
        <fullName evidence="3">PDZ domain-containing protein</fullName>
    </recommendedName>
</protein>
<dbReference type="Gene3D" id="2.30.42.10">
    <property type="match status" value="1"/>
</dbReference>
<proteinExistence type="predicted"/>
<name>A0A517S848_9PLAN</name>
<evidence type="ECO:0000313" key="1">
    <source>
        <dbReference type="EMBL" id="QDT52308.1"/>
    </source>
</evidence>
<organism evidence="1 2">
    <name type="scientific">Caulifigura coniformis</name>
    <dbReference type="NCBI Taxonomy" id="2527983"/>
    <lineage>
        <taxon>Bacteria</taxon>
        <taxon>Pseudomonadati</taxon>
        <taxon>Planctomycetota</taxon>
        <taxon>Planctomycetia</taxon>
        <taxon>Planctomycetales</taxon>
        <taxon>Planctomycetaceae</taxon>
        <taxon>Caulifigura</taxon>
    </lineage>
</organism>